<dbReference type="Gene3D" id="3.30.300.20">
    <property type="match status" value="1"/>
</dbReference>
<evidence type="ECO:0000313" key="1">
    <source>
        <dbReference type="EMBL" id="SBN11175.1"/>
    </source>
</evidence>
<dbReference type="EMBL" id="FMTB01000004">
    <property type="protein sequence ID" value="SCW08815.1"/>
    <property type="molecule type" value="Genomic_DNA"/>
</dbReference>
<gene>
    <name evidence="3" type="primary">yhfA</name>
    <name evidence="3" type="ORF">ESCNG_120020</name>
    <name evidence="1" type="ORF">WHOF_01344</name>
    <name evidence="2" type="ORF">WHOF_01404C</name>
</gene>
<organism evidence="3 4">
    <name type="scientific">Neisseria gonorrhoeae</name>
    <dbReference type="NCBI Taxonomy" id="485"/>
    <lineage>
        <taxon>Bacteria</taxon>
        <taxon>Pseudomonadati</taxon>
        <taxon>Pseudomonadota</taxon>
        <taxon>Betaproteobacteria</taxon>
        <taxon>Neisseriales</taxon>
        <taxon>Neisseriaceae</taxon>
        <taxon>Neisseria</taxon>
    </lineage>
</organism>
<dbReference type="PANTHER" id="PTHR34352:SF1">
    <property type="entry name" value="PROTEIN YHFA"/>
    <property type="match status" value="1"/>
</dbReference>
<dbReference type="Proteomes" id="UP000182484">
    <property type="component" value="Unassembled WGS sequence"/>
</dbReference>
<sequence length="153" mass="16319">MQSGFNAIFGNDTMQVTSKWIDGMCFVGTAEGGHSVVMEGSAAEGAAKRGPSPLEMLLLGVAGCSSIDVVMIAEKQRQKVTDCRATVTAKRADDAPRVFTEIHIHFKVIGHDLKESAIERAVQMSAEKYCSASIMLGKAAKITHSFEIAGAEK</sequence>
<dbReference type="InterPro" id="IPR015946">
    <property type="entry name" value="KH_dom-like_a/b"/>
</dbReference>
<dbReference type="InterPro" id="IPR003718">
    <property type="entry name" value="OsmC/Ohr_fam"/>
</dbReference>
<reference evidence="3 4" key="2">
    <citation type="submission" date="2016-09" db="EMBL/GenBank/DDBJ databases">
        <authorList>
            <person name="Kumanski S."/>
            <person name="Beatrice B."/>
        </authorList>
    </citation>
    <scope>NUCLEOTIDE SEQUENCE [LARGE SCALE GENOMIC DNA]</scope>
    <source>
        <strain evidence="3">Mankind</strain>
    </source>
</reference>
<dbReference type="Proteomes" id="UP000239837">
    <property type="component" value="Chromosome"/>
</dbReference>
<reference evidence="1" key="1">
    <citation type="submission" date="2016-05" db="EMBL/GenBank/DDBJ databases">
        <authorList>
            <consortium name="Pathogen Informatics"/>
        </authorList>
    </citation>
    <scope>NUCLEOTIDE SEQUENCE</scope>
    <source>
        <strain evidence="1">WHO F</strain>
    </source>
</reference>
<dbReference type="Pfam" id="PF02566">
    <property type="entry name" value="OsmC"/>
    <property type="match status" value="1"/>
</dbReference>
<dbReference type="NCBIfam" id="NF008009">
    <property type="entry name" value="PRK10738.1"/>
    <property type="match status" value="1"/>
</dbReference>
<dbReference type="PANTHER" id="PTHR34352">
    <property type="entry name" value="PROTEIN YHFA"/>
    <property type="match status" value="1"/>
</dbReference>
<dbReference type="Gene3D" id="2.20.25.10">
    <property type="match status" value="1"/>
</dbReference>
<name>A0A1D3FEB3_NEIGO</name>
<evidence type="ECO:0000313" key="2">
    <source>
        <dbReference type="EMBL" id="SBQ21444.1"/>
    </source>
</evidence>
<accession>A0A1D3FEB3</accession>
<proteinExistence type="predicted"/>
<evidence type="ECO:0000313" key="4">
    <source>
        <dbReference type="Proteomes" id="UP000182484"/>
    </source>
</evidence>
<evidence type="ECO:0000313" key="3">
    <source>
        <dbReference type="EMBL" id="SCW08815.1"/>
    </source>
</evidence>
<dbReference type="EMBL" id="FLKW01000015">
    <property type="protein sequence ID" value="SBN11175.1"/>
    <property type="molecule type" value="Genomic_DNA"/>
</dbReference>
<dbReference type="EMBL" id="LT591897">
    <property type="protein sequence ID" value="SBQ21444.1"/>
    <property type="molecule type" value="Genomic_DNA"/>
</dbReference>
<protein>
    <submittedName>
        <fullName evidence="1">OsmC-like protein</fullName>
    </submittedName>
    <submittedName>
        <fullName evidence="3">Protein YhfA</fullName>
    </submittedName>
</protein>
<dbReference type="InterPro" id="IPR036102">
    <property type="entry name" value="OsmC/Ohrsf"/>
</dbReference>
<dbReference type="AlphaFoldDB" id="A0A1D3FEB3"/>
<dbReference type="SUPFAM" id="SSF82784">
    <property type="entry name" value="OsmC-like"/>
    <property type="match status" value="1"/>
</dbReference>